<dbReference type="Gene3D" id="1.50.10.10">
    <property type="match status" value="1"/>
</dbReference>
<dbReference type="InterPro" id="IPR008928">
    <property type="entry name" value="6-hairpin_glycosidase_sf"/>
</dbReference>
<evidence type="ECO:0000259" key="1">
    <source>
        <dbReference type="Pfam" id="PF04685"/>
    </source>
</evidence>
<protein>
    <submittedName>
        <fullName evidence="3">GH116 family glycosyl hydrolase</fullName>
    </submittedName>
</protein>
<dbReference type="Pfam" id="PF04685">
    <property type="entry name" value="DUF608"/>
    <property type="match status" value="1"/>
</dbReference>
<feature type="domain" description="Glycosyl-hydrolase family 116 N-terminal" evidence="2">
    <location>
        <begin position="13"/>
        <end position="147"/>
    </location>
</feature>
<name>A0AAT9GQ45_9CREN</name>
<dbReference type="InterPro" id="IPR006775">
    <property type="entry name" value="GH116_catalytic"/>
</dbReference>
<dbReference type="Pfam" id="PF12215">
    <property type="entry name" value="Glyco_hydr_116N"/>
    <property type="match status" value="1"/>
</dbReference>
<dbReference type="InterPro" id="IPR024462">
    <property type="entry name" value="GH116_N"/>
</dbReference>
<keyword evidence="3" id="KW-0378">Hydrolase</keyword>
<organism evidence="3">
    <name type="scientific">Sulfurisphaera javensis</name>
    <dbReference type="NCBI Taxonomy" id="2049879"/>
    <lineage>
        <taxon>Archaea</taxon>
        <taxon>Thermoproteota</taxon>
        <taxon>Thermoprotei</taxon>
        <taxon>Sulfolobales</taxon>
        <taxon>Sulfolobaceae</taxon>
        <taxon>Sulfurisphaera</taxon>
    </lineage>
</organism>
<dbReference type="RefSeq" id="WP_369611197.1">
    <property type="nucleotide sequence ID" value="NZ_AP031322.1"/>
</dbReference>
<sequence length="635" mass="72567">MVTYTHKDNIVAGVPLGGIGTGKIEIDNKVRVVNVTIANNWNNPIKELQGFHIYINTNDEEFFAQKIVSFYPSADEVIYEGKYPFVYITVKRKDVEVRIIAFSSIIPNNLKDSALPAVGLKIKVNKESLIGLSFPNITGTFNIGRINKRVKEGVFHTNLKATDYDPRKGNVTIISDNIESVVTQFSLGEEIRGWKEKLDYPHEVTGMADSPASIIFSRGESRFVIAWYFTGKSVYYPYGHYYENFFKDSYDVAKYFLDNFDYLERETKKWQDSILSHQFSDAIINSAYILSSTTWLDERGRFGILESVTCPCVSTLGTCYEFGSLPILLLFPCLEKQTILLFAKSQRDDGYIPHDLGLFSLDAPNDGTSSPPKWKDINPTFILLVYRYYKFTKDIETLKQVYPALIKALKWEFTTLKNGLPYLEGKFDSAFDATPIKGHDSYVSSVYIASLLAMREIARLMNDNETLKEVEEKLKEGREKFEKMFNGKYFIAWEGMNAIFTAQIFGEWWARMLDLEPIVDKEKIVSALSYIVKVNGNTSPYCVPNLVTENGKVIPLSPQTYSSWPRMTFAICWLAYKYGIKDSLSLCEKEWNNLVKQGLVWNQPSRISSINGKPDPFVDFLDHYIGSPAIWSFLF</sequence>
<dbReference type="SUPFAM" id="SSF48208">
    <property type="entry name" value="Six-hairpin glycosidases"/>
    <property type="match status" value="1"/>
</dbReference>
<dbReference type="KEGG" id="sjv:SJAV_09610"/>
<dbReference type="PANTHER" id="PTHR12654">
    <property type="entry name" value="BILE ACID BETA-GLUCOSIDASE-RELATED"/>
    <property type="match status" value="1"/>
</dbReference>
<dbReference type="PANTHER" id="PTHR12654:SF0">
    <property type="entry name" value="NON-LYSOSOMAL GLUCOSYLCERAMIDASE"/>
    <property type="match status" value="1"/>
</dbReference>
<dbReference type="InterPro" id="IPR012341">
    <property type="entry name" value="6hp_glycosidase-like_sf"/>
</dbReference>
<dbReference type="AlphaFoldDB" id="A0AAT9GQ45"/>
<dbReference type="EMBL" id="AP031322">
    <property type="protein sequence ID" value="BFH73017.1"/>
    <property type="molecule type" value="Genomic_DNA"/>
</dbReference>
<dbReference type="InterPro" id="IPR052566">
    <property type="entry name" value="Non-lysos_glucosylceramidase"/>
</dbReference>
<gene>
    <name evidence="3" type="ORF">SJAV_09610</name>
</gene>
<accession>A0AAT9GQ45</accession>
<proteinExistence type="predicted"/>
<reference evidence="3" key="1">
    <citation type="submission" date="2024-03" db="EMBL/GenBank/DDBJ databases">
        <title>Complete genome sequence of Sulfurisphaera javensis strain KD-1.</title>
        <authorList>
            <person name="Sakai H."/>
            <person name="Nur N."/>
            <person name="Suwanto A."/>
            <person name="Kurosawa N."/>
        </authorList>
    </citation>
    <scope>NUCLEOTIDE SEQUENCE</scope>
    <source>
        <strain evidence="3">KD-1</strain>
    </source>
</reference>
<dbReference type="GeneID" id="92353890"/>
<evidence type="ECO:0000259" key="2">
    <source>
        <dbReference type="Pfam" id="PF12215"/>
    </source>
</evidence>
<dbReference type="GO" id="GO:0005975">
    <property type="term" value="P:carbohydrate metabolic process"/>
    <property type="evidence" value="ECO:0007669"/>
    <property type="project" value="InterPro"/>
</dbReference>
<evidence type="ECO:0000313" key="3">
    <source>
        <dbReference type="EMBL" id="BFH73017.1"/>
    </source>
</evidence>
<dbReference type="GO" id="GO:0008422">
    <property type="term" value="F:beta-glucosidase activity"/>
    <property type="evidence" value="ECO:0007669"/>
    <property type="project" value="TreeGrafter"/>
</dbReference>
<feature type="domain" description="Glycosyl-hydrolase family 116 catalytic region" evidence="1">
    <location>
        <begin position="300"/>
        <end position="633"/>
    </location>
</feature>